<reference evidence="1 2" key="1">
    <citation type="submission" date="2024-07" db="EMBL/GenBank/DDBJ databases">
        <authorList>
            <person name="Hebao G."/>
        </authorList>
    </citation>
    <scope>NUCLEOTIDE SEQUENCE [LARGE SCALE GENOMIC DNA]</scope>
    <source>
        <strain evidence="1 2">ACCC 02193</strain>
    </source>
</reference>
<name>A0ABV4E2E6_9GAMM</name>
<evidence type="ECO:0000313" key="1">
    <source>
        <dbReference type="EMBL" id="MEY8769078.1"/>
    </source>
</evidence>
<protein>
    <submittedName>
        <fullName evidence="1">Uncharacterized protein</fullName>
    </submittedName>
</protein>
<evidence type="ECO:0000313" key="2">
    <source>
        <dbReference type="Proteomes" id="UP001565243"/>
    </source>
</evidence>
<comment type="caution">
    <text evidence="1">The sequence shown here is derived from an EMBL/GenBank/DDBJ whole genome shotgun (WGS) entry which is preliminary data.</text>
</comment>
<keyword evidence="2" id="KW-1185">Reference proteome</keyword>
<organism evidence="1 2">
    <name type="scientific">Erwinia aeris</name>
    <dbReference type="NCBI Taxonomy" id="3239803"/>
    <lineage>
        <taxon>Bacteria</taxon>
        <taxon>Pseudomonadati</taxon>
        <taxon>Pseudomonadota</taxon>
        <taxon>Gammaproteobacteria</taxon>
        <taxon>Enterobacterales</taxon>
        <taxon>Erwiniaceae</taxon>
        <taxon>Erwinia</taxon>
    </lineage>
</organism>
<proteinExistence type="predicted"/>
<sequence>MLHHLFKILKILPHAESTLTLPAPEDTRRAYLQNPASPHQARGSAKINSDFVIEIASEMRGGSGNFLNAN</sequence>
<gene>
    <name evidence="1" type="ORF">AB6T85_01295</name>
</gene>
<accession>A0ABV4E2E6</accession>
<dbReference type="EMBL" id="JBGFFX010000001">
    <property type="protein sequence ID" value="MEY8769078.1"/>
    <property type="molecule type" value="Genomic_DNA"/>
</dbReference>
<dbReference type="Proteomes" id="UP001565243">
    <property type="component" value="Unassembled WGS sequence"/>
</dbReference>
<dbReference type="RefSeq" id="WP_253453740.1">
    <property type="nucleotide sequence ID" value="NZ_JBGFFX010000001.1"/>
</dbReference>